<name>A0A843YF14_9RHOB</name>
<protein>
    <submittedName>
        <fullName evidence="2">Peptidoglycan-binding protein</fullName>
    </submittedName>
</protein>
<feature type="domain" description="Peptidoglycan binding-like" evidence="1">
    <location>
        <begin position="120"/>
        <end position="161"/>
    </location>
</feature>
<reference evidence="2 3" key="1">
    <citation type="submission" date="2019-10" db="EMBL/GenBank/DDBJ databases">
        <title>Epibacterium sp. nov., isolated from seawater.</title>
        <authorList>
            <person name="Zhang X."/>
            <person name="Li N."/>
        </authorList>
    </citation>
    <scope>NUCLEOTIDE SEQUENCE [LARGE SCALE GENOMIC DNA]</scope>
    <source>
        <strain evidence="2 3">SM1979</strain>
    </source>
</reference>
<dbReference type="InterPro" id="IPR036365">
    <property type="entry name" value="PGBD-like_sf"/>
</dbReference>
<evidence type="ECO:0000313" key="3">
    <source>
        <dbReference type="Proteomes" id="UP000444174"/>
    </source>
</evidence>
<accession>A0A843YF14</accession>
<keyword evidence="3" id="KW-1185">Reference proteome</keyword>
<dbReference type="Pfam" id="PF01471">
    <property type="entry name" value="PG_binding_1"/>
    <property type="match status" value="1"/>
</dbReference>
<proteinExistence type="predicted"/>
<dbReference type="Gene3D" id="1.10.101.10">
    <property type="entry name" value="PGBD-like superfamily/PGBD"/>
    <property type="match status" value="1"/>
</dbReference>
<comment type="caution">
    <text evidence="2">The sequence shown here is derived from an EMBL/GenBank/DDBJ whole genome shotgun (WGS) entry which is preliminary data.</text>
</comment>
<dbReference type="Proteomes" id="UP000444174">
    <property type="component" value="Unassembled WGS sequence"/>
</dbReference>
<gene>
    <name evidence="2" type="ORF">GFB49_05310</name>
</gene>
<dbReference type="SUPFAM" id="SSF47090">
    <property type="entry name" value="PGBD-like"/>
    <property type="match status" value="1"/>
</dbReference>
<dbReference type="InterPro" id="IPR002477">
    <property type="entry name" value="Peptidoglycan-bd-like"/>
</dbReference>
<organism evidence="2 3">
    <name type="scientific">Tritonibacter litoralis</name>
    <dbReference type="NCBI Taxonomy" id="2662264"/>
    <lineage>
        <taxon>Bacteria</taxon>
        <taxon>Pseudomonadati</taxon>
        <taxon>Pseudomonadota</taxon>
        <taxon>Alphaproteobacteria</taxon>
        <taxon>Rhodobacterales</taxon>
        <taxon>Paracoccaceae</taxon>
        <taxon>Tritonibacter</taxon>
    </lineage>
</organism>
<dbReference type="EMBL" id="WIBF01000002">
    <property type="protein sequence ID" value="MQQ07863.1"/>
    <property type="molecule type" value="Genomic_DNA"/>
</dbReference>
<evidence type="ECO:0000313" key="2">
    <source>
        <dbReference type="EMBL" id="MQQ07863.1"/>
    </source>
</evidence>
<evidence type="ECO:0000259" key="1">
    <source>
        <dbReference type="Pfam" id="PF01471"/>
    </source>
</evidence>
<sequence>MQLPPAPLLIPLHLALLLLGLGACTVAPVEQVPQGLGQSVRSAAQKAPPGAPKGSCWETEITPAVIETVTRQEQVTPPETNSAGQIIRPARFRTITRQEVVRPRSERWFETLCPAQLSPDLVATLQRALQVRGHHRSSVTGRLDTSTKQAILAYQRAQGLDSSALSLENARKLGLISVKR</sequence>
<dbReference type="AlphaFoldDB" id="A0A843YF14"/>
<dbReference type="InterPro" id="IPR036366">
    <property type="entry name" value="PGBDSf"/>
</dbReference>